<dbReference type="GO" id="GO:0020037">
    <property type="term" value="F:heme binding"/>
    <property type="evidence" value="ECO:0007669"/>
    <property type="project" value="UniProtKB-UniRule"/>
</dbReference>
<feature type="domain" description="Cytochrome c" evidence="7">
    <location>
        <begin position="76"/>
        <end position="155"/>
    </location>
</feature>
<gene>
    <name evidence="8" type="primary">mxaG</name>
    <name evidence="8" type="ORF">MTUNDRAET4_1610</name>
</gene>
<evidence type="ECO:0000256" key="3">
    <source>
        <dbReference type="ARBA" id="ARBA00023004"/>
    </source>
</evidence>
<dbReference type="PROSITE" id="PS51007">
    <property type="entry name" value="CYTC"/>
    <property type="match status" value="1"/>
</dbReference>
<dbReference type="SUPFAM" id="SSF46626">
    <property type="entry name" value="Cytochrome c"/>
    <property type="match status" value="1"/>
</dbReference>
<comment type="subcellular location">
    <subcellularLocation>
        <location evidence="4">Periplasm</location>
    </subcellularLocation>
</comment>
<evidence type="ECO:0000256" key="5">
    <source>
        <dbReference type="PIRSR" id="PIRSR000008-1"/>
    </source>
</evidence>
<feature type="binding site" description="covalent" evidence="5">
    <location>
        <position position="89"/>
    </location>
    <ligand>
        <name>heme c</name>
        <dbReference type="ChEBI" id="CHEBI:61717"/>
    </ligand>
</feature>
<evidence type="ECO:0000313" key="9">
    <source>
        <dbReference type="Proteomes" id="UP000294360"/>
    </source>
</evidence>
<evidence type="ECO:0000259" key="7">
    <source>
        <dbReference type="PROSITE" id="PS51007"/>
    </source>
</evidence>
<feature type="binding site" description="covalent" evidence="5">
    <location>
        <position position="92"/>
    </location>
    <ligand>
        <name>heme c</name>
        <dbReference type="ChEBI" id="CHEBI:61717"/>
    </ligand>
</feature>
<accession>A0A4U8YX31</accession>
<dbReference type="GO" id="GO:0015945">
    <property type="term" value="P:methanol metabolic process"/>
    <property type="evidence" value="ECO:0007669"/>
    <property type="project" value="UniProtKB-UniRule"/>
</dbReference>
<comment type="PTM">
    <text evidence="5">Binds 1 heme c group covalently per subunit.</text>
</comment>
<evidence type="ECO:0000256" key="2">
    <source>
        <dbReference type="ARBA" id="ARBA00022723"/>
    </source>
</evidence>
<dbReference type="InterPro" id="IPR036909">
    <property type="entry name" value="Cyt_c-like_dom_sf"/>
</dbReference>
<dbReference type="InterPro" id="IPR009056">
    <property type="entry name" value="Cyt_c-like_dom"/>
</dbReference>
<keyword evidence="4" id="KW-0813">Transport</keyword>
<comment type="function">
    <text evidence="4">Electron acceptor for MDH. Acts in methanol oxidation.</text>
</comment>
<evidence type="ECO:0000256" key="4">
    <source>
        <dbReference type="PIRNR" id="PIRNR000008"/>
    </source>
</evidence>
<dbReference type="NCBIfam" id="TIGR03872">
    <property type="entry name" value="cytochrome_MoxG"/>
    <property type="match status" value="1"/>
</dbReference>
<keyword evidence="3 4" id="KW-0408">Iron</keyword>
<keyword evidence="2 4" id="KW-0479">Metal-binding</keyword>
<dbReference type="Proteomes" id="UP000294360">
    <property type="component" value="Chromosome"/>
</dbReference>
<sequence>MVKPTTIVGLLLTASIVTVSLRVIAETPIPPTALDFRNTVTGAPLDLSNAQPEGRDTPGVKAFFETGVDPYIDDKSCLKKGETVFLTACSGCHGEIGEGKIGPGLNDDYWTYPKNVTDQGLFETIFEGATAQMGPHSDLTLEEILQVMAWVRHLYKDDVKNAPWLNAAQKKNYTPYKLGEKFADDAPGMCADKK</sequence>
<reference evidence="8 9" key="1">
    <citation type="submission" date="2019-03" db="EMBL/GenBank/DDBJ databases">
        <authorList>
            <person name="Kox A.R. M."/>
        </authorList>
    </citation>
    <scope>NUCLEOTIDE SEQUENCE [LARGE SCALE GENOMIC DNA]</scope>
    <source>
        <strain evidence="8">MTUNDRAET4 annotated genome</strain>
    </source>
</reference>
<evidence type="ECO:0000313" key="8">
    <source>
        <dbReference type="EMBL" id="VFU08503.1"/>
    </source>
</evidence>
<dbReference type="InterPro" id="IPR009153">
    <property type="entry name" value="Cyt_cL"/>
</dbReference>
<keyword evidence="4" id="KW-0485">Methanol utilization</keyword>
<keyword evidence="4" id="KW-0249">Electron transport</keyword>
<dbReference type="AlphaFoldDB" id="A0A4U8YX31"/>
<proteinExistence type="predicted"/>
<dbReference type="Pfam" id="PF13442">
    <property type="entry name" value="Cytochrome_CBB3"/>
    <property type="match status" value="1"/>
</dbReference>
<evidence type="ECO:0000256" key="1">
    <source>
        <dbReference type="ARBA" id="ARBA00022617"/>
    </source>
</evidence>
<dbReference type="GO" id="GO:0042597">
    <property type="term" value="C:periplasmic space"/>
    <property type="evidence" value="ECO:0007669"/>
    <property type="project" value="UniProtKB-SubCell"/>
</dbReference>
<feature type="binding site" description="axial binding residue" evidence="6">
    <location>
        <position position="93"/>
    </location>
    <ligand>
        <name>heme c</name>
        <dbReference type="ChEBI" id="CHEBI:61717"/>
    </ligand>
    <ligandPart>
        <name>Fe</name>
        <dbReference type="ChEBI" id="CHEBI:18248"/>
    </ligandPart>
</feature>
<name>A0A4U8YX31_METTU</name>
<keyword evidence="1 4" id="KW-0349">Heme</keyword>
<keyword evidence="4" id="KW-0574">Periplasm</keyword>
<evidence type="ECO:0000256" key="6">
    <source>
        <dbReference type="PIRSR" id="PIRSR000008-2"/>
    </source>
</evidence>
<dbReference type="GO" id="GO:0005506">
    <property type="term" value="F:iron ion binding"/>
    <property type="evidence" value="ECO:0007669"/>
    <property type="project" value="UniProtKB-UniRule"/>
</dbReference>
<dbReference type="GO" id="GO:0009055">
    <property type="term" value="F:electron transfer activity"/>
    <property type="evidence" value="ECO:0007669"/>
    <property type="project" value="UniProtKB-UniRule"/>
</dbReference>
<dbReference type="EMBL" id="LR536450">
    <property type="protein sequence ID" value="VFU08503.1"/>
    <property type="molecule type" value="Genomic_DNA"/>
</dbReference>
<protein>
    <recommendedName>
        <fullName evidence="4">Cytochrome c-L</fullName>
    </recommendedName>
</protein>
<dbReference type="Gene3D" id="1.10.760.10">
    <property type="entry name" value="Cytochrome c-like domain"/>
    <property type="match status" value="1"/>
</dbReference>
<organism evidence="8 9">
    <name type="scientific">Methylocella tundrae</name>
    <dbReference type="NCBI Taxonomy" id="227605"/>
    <lineage>
        <taxon>Bacteria</taxon>
        <taxon>Pseudomonadati</taxon>
        <taxon>Pseudomonadota</taxon>
        <taxon>Alphaproteobacteria</taxon>
        <taxon>Hyphomicrobiales</taxon>
        <taxon>Beijerinckiaceae</taxon>
        <taxon>Methylocella</taxon>
    </lineage>
</organism>
<dbReference type="KEGG" id="mtun:MTUNDRAET4_1610"/>
<dbReference type="PIRSF" id="PIRSF000008">
    <property type="entry name" value="Cytochrome_c551i"/>
    <property type="match status" value="1"/>
</dbReference>